<protein>
    <submittedName>
        <fullName evidence="1">Uncharacterized protein</fullName>
    </submittedName>
</protein>
<accession>A0AAN3D6S2</accession>
<reference evidence="1 2" key="1">
    <citation type="submission" date="2007-03" db="EMBL/GenBank/DDBJ databases">
        <authorList>
            <person name="Fulton L."/>
            <person name="Clifton S."/>
            <person name="Fulton B."/>
            <person name="Xu J."/>
            <person name="Minx P."/>
            <person name="Pepin K.H."/>
            <person name="Johnson M."/>
            <person name="Thiruvilangam P."/>
            <person name="Bhonagiri V."/>
            <person name="Nash W.E."/>
            <person name="Mardis E.R."/>
            <person name="Wilson R.K."/>
        </authorList>
    </citation>
    <scope>NUCLEOTIDE SEQUENCE [LARGE SCALE GENOMIC DNA]</scope>
    <source>
        <strain evidence="2">ATCC 8483 / DSM 1896 / JCM 5824 / BCRC 10623 / CCUG 4943 / NCTC 11153</strain>
    </source>
</reference>
<name>A0AAN3D6S2_BACO1</name>
<evidence type="ECO:0000313" key="1">
    <source>
        <dbReference type="EMBL" id="EDO10267.1"/>
    </source>
</evidence>
<sequence>MNLFFDINMLQSKGFIWKNDLLSRLFYRILLHFLGFNYEL</sequence>
<proteinExistence type="predicted"/>
<reference evidence="2" key="2">
    <citation type="submission" date="2007-04" db="EMBL/GenBank/DDBJ databases">
        <title>Draft genome sequence of Bacteroides ovatus (ATCC 8483).</title>
        <authorList>
            <person name="Sudarsanam P."/>
            <person name="Ley R."/>
            <person name="Guruge J."/>
            <person name="Turnbaugh P.J."/>
            <person name="Mahowald M."/>
            <person name="Liep D."/>
            <person name="Gordon J."/>
        </authorList>
    </citation>
    <scope>NUCLEOTIDE SEQUENCE [LARGE SCALE GENOMIC DNA]</scope>
    <source>
        <strain evidence="2">ATCC 8483 / DSM 1896 / JCM 5824 / BCRC 10623 / CCUG 4943 / NCTC 11153</strain>
    </source>
</reference>
<evidence type="ECO:0000313" key="2">
    <source>
        <dbReference type="Proteomes" id="UP000005475"/>
    </source>
</evidence>
<gene>
    <name evidence="1" type="ORF">BACOVA_03713</name>
</gene>
<dbReference type="AlphaFoldDB" id="A0AAN3D6S2"/>
<dbReference type="EMBL" id="AAXF02000052">
    <property type="protein sequence ID" value="EDO10267.1"/>
    <property type="molecule type" value="Genomic_DNA"/>
</dbReference>
<organism evidence="1 2">
    <name type="scientific">Bacteroides ovatus (strain ATCC 8483 / DSM 1896 / JCM 5824 / BCRC 10623 / CCUG 4943 / NCTC 11153)</name>
    <dbReference type="NCBI Taxonomy" id="411476"/>
    <lineage>
        <taxon>Bacteria</taxon>
        <taxon>Pseudomonadati</taxon>
        <taxon>Bacteroidota</taxon>
        <taxon>Bacteroidia</taxon>
        <taxon>Bacteroidales</taxon>
        <taxon>Bacteroidaceae</taxon>
        <taxon>Bacteroides</taxon>
    </lineage>
</organism>
<comment type="caution">
    <text evidence="1">The sequence shown here is derived from an EMBL/GenBank/DDBJ whole genome shotgun (WGS) entry which is preliminary data.</text>
</comment>
<dbReference type="Proteomes" id="UP000005475">
    <property type="component" value="Unassembled WGS sequence"/>
</dbReference>